<dbReference type="PANTHER" id="PTHR44757">
    <property type="entry name" value="DIGUANYLATE CYCLASE DGCP"/>
    <property type="match status" value="1"/>
</dbReference>
<dbReference type="InterPro" id="IPR029787">
    <property type="entry name" value="Nucleotide_cyclase"/>
</dbReference>
<dbReference type="InterPro" id="IPR000160">
    <property type="entry name" value="GGDEF_dom"/>
</dbReference>
<dbReference type="InterPro" id="IPR035919">
    <property type="entry name" value="EAL_sf"/>
</dbReference>
<dbReference type="CDD" id="cd01949">
    <property type="entry name" value="GGDEF"/>
    <property type="match status" value="1"/>
</dbReference>
<dbReference type="SMART" id="SM00052">
    <property type="entry name" value="EAL"/>
    <property type="match status" value="1"/>
</dbReference>
<feature type="domain" description="GGDEF" evidence="2">
    <location>
        <begin position="305"/>
        <end position="442"/>
    </location>
</feature>
<dbReference type="SUPFAM" id="SSF141868">
    <property type="entry name" value="EAL domain-like"/>
    <property type="match status" value="1"/>
</dbReference>
<protein>
    <submittedName>
        <fullName evidence="4">Unannotated protein</fullName>
    </submittedName>
</protein>
<evidence type="ECO:0000313" key="4">
    <source>
        <dbReference type="EMBL" id="CAB5024885.1"/>
    </source>
</evidence>
<accession>A0A6J7R7X5</accession>
<gene>
    <name evidence="3" type="ORF">UFOPK3046_00553</name>
    <name evidence="4" type="ORF">UFOPK4173_00148</name>
</gene>
<feature type="domain" description="EAL" evidence="1">
    <location>
        <begin position="451"/>
        <end position="706"/>
    </location>
</feature>
<dbReference type="SUPFAM" id="SSF55073">
    <property type="entry name" value="Nucleotide cyclase"/>
    <property type="match status" value="1"/>
</dbReference>
<dbReference type="EMBL" id="CAFAAQ010000033">
    <property type="protein sequence ID" value="CAB4800897.1"/>
    <property type="molecule type" value="Genomic_DNA"/>
</dbReference>
<proteinExistence type="predicted"/>
<name>A0A6J7R7X5_9ZZZZ</name>
<evidence type="ECO:0000313" key="3">
    <source>
        <dbReference type="EMBL" id="CAB4800897.1"/>
    </source>
</evidence>
<dbReference type="SUPFAM" id="SSF55785">
    <property type="entry name" value="PYP-like sensor domain (PAS domain)"/>
    <property type="match status" value="2"/>
</dbReference>
<dbReference type="Gene3D" id="3.30.450.20">
    <property type="entry name" value="PAS domain"/>
    <property type="match status" value="1"/>
</dbReference>
<dbReference type="InterPro" id="IPR035965">
    <property type="entry name" value="PAS-like_dom_sf"/>
</dbReference>
<dbReference type="Pfam" id="PF00990">
    <property type="entry name" value="GGDEF"/>
    <property type="match status" value="1"/>
</dbReference>
<dbReference type="Gene3D" id="3.20.20.450">
    <property type="entry name" value="EAL domain"/>
    <property type="match status" value="1"/>
</dbReference>
<dbReference type="InterPro" id="IPR052155">
    <property type="entry name" value="Biofilm_reg_signaling"/>
</dbReference>
<sequence>MSEAEELLALLVDHLQDGVWLLDASDASIVEVSQSGSLQAGSHPGTLLGTNFCSLIEPEISLEAWQLLLAQIPPAASHTVSVGLRSEIGFVQLVDLTLTHDYSGEPEQTRVLAITRSQPLATLPASQPPQVESLLDATLEALGEGVAILDHLGRVERANTAFLQLVDLQQSLVLDHSVFDPPWIWQSLEGDFLEIEDTPPVKALRTGEPQRLDHVQLRGNGLNRVLGELISVEVSCEPLLGTDQSLRGAVLVLGDLTALLQSVDRREQIEATDHLTSLRSRHHITAQVDAAVRAAERNSSNADDARVGVLHVDLDDFRSVNDTFGTAFGDEVLIAVADRIRDLTERHIEIGRVGVDEFLVVITGNDASLSFDTRLRRLAEELQRRIEQPLVVEGLELRLTASVGISRYPANARDGATLVRAADTALAASRREGRHQVRFFESSLDKRGRTGLALDRDLRLAAAQRNLQVYYQPIIDLQSGAVSGAEALVRWNHPEHGPIPPSIFIPDAEATGAISAISDMVVTTVAEDLAGWNQQNLLNAGSRIAINISATEFEQRGFVQRLAATLDNVGVLPSQLELEITETLLMRDVEVTAQRLSDLHELGFLVSLDDFGTGYSSLSHLHMLPLHTLKVDRCFVSELGDGRSETITRAILNLAQGLGIHTVGEGVETEEQRRFLIDGGCDSVQGFFYAPPLPRLAFEKFMQSHKPIAASATSSRSSL</sequence>
<dbReference type="Pfam" id="PF13188">
    <property type="entry name" value="PAS_8"/>
    <property type="match status" value="1"/>
</dbReference>
<dbReference type="Pfam" id="PF00563">
    <property type="entry name" value="EAL"/>
    <property type="match status" value="1"/>
</dbReference>
<evidence type="ECO:0000259" key="1">
    <source>
        <dbReference type="PROSITE" id="PS50883"/>
    </source>
</evidence>
<dbReference type="InterPro" id="IPR001633">
    <property type="entry name" value="EAL_dom"/>
</dbReference>
<dbReference type="PANTHER" id="PTHR44757:SF2">
    <property type="entry name" value="BIOFILM ARCHITECTURE MAINTENANCE PROTEIN MBAA"/>
    <property type="match status" value="1"/>
</dbReference>
<dbReference type="InterPro" id="IPR043128">
    <property type="entry name" value="Rev_trsase/Diguanyl_cyclase"/>
</dbReference>
<dbReference type="PROSITE" id="PS50883">
    <property type="entry name" value="EAL"/>
    <property type="match status" value="1"/>
</dbReference>
<dbReference type="SMART" id="SM00267">
    <property type="entry name" value="GGDEF"/>
    <property type="match status" value="1"/>
</dbReference>
<dbReference type="AlphaFoldDB" id="A0A6J7R7X5"/>
<evidence type="ECO:0000259" key="2">
    <source>
        <dbReference type="PROSITE" id="PS50887"/>
    </source>
</evidence>
<dbReference type="EMBL" id="CAFBPW010000008">
    <property type="protein sequence ID" value="CAB5024885.1"/>
    <property type="molecule type" value="Genomic_DNA"/>
</dbReference>
<dbReference type="SMART" id="SM00091">
    <property type="entry name" value="PAS"/>
    <property type="match status" value="2"/>
</dbReference>
<dbReference type="NCBIfam" id="TIGR00254">
    <property type="entry name" value="GGDEF"/>
    <property type="match status" value="1"/>
</dbReference>
<reference evidence="4" key="1">
    <citation type="submission" date="2020-05" db="EMBL/GenBank/DDBJ databases">
        <authorList>
            <person name="Chiriac C."/>
            <person name="Salcher M."/>
            <person name="Ghai R."/>
            <person name="Kavagutti S V."/>
        </authorList>
    </citation>
    <scope>NUCLEOTIDE SEQUENCE</scope>
</reference>
<organism evidence="4">
    <name type="scientific">freshwater metagenome</name>
    <dbReference type="NCBI Taxonomy" id="449393"/>
    <lineage>
        <taxon>unclassified sequences</taxon>
        <taxon>metagenomes</taxon>
        <taxon>ecological metagenomes</taxon>
    </lineage>
</organism>
<dbReference type="InterPro" id="IPR000014">
    <property type="entry name" value="PAS"/>
</dbReference>
<dbReference type="Gene3D" id="3.30.70.270">
    <property type="match status" value="1"/>
</dbReference>
<dbReference type="CDD" id="cd01948">
    <property type="entry name" value="EAL"/>
    <property type="match status" value="1"/>
</dbReference>
<dbReference type="PROSITE" id="PS50887">
    <property type="entry name" value="GGDEF"/>
    <property type="match status" value="1"/>
</dbReference>